<feature type="binding site" evidence="7">
    <location>
        <position position="8"/>
    </location>
    <ligand>
        <name>a divalent metal cation</name>
        <dbReference type="ChEBI" id="CHEBI:60240"/>
    </ligand>
</feature>
<dbReference type="GO" id="GO:0019288">
    <property type="term" value="P:isopentenyl diphosphate biosynthetic process, methylerythritol 4-phosphate pathway"/>
    <property type="evidence" value="ECO:0007669"/>
    <property type="project" value="UniProtKB-UniRule"/>
</dbReference>
<dbReference type="PANTHER" id="PTHR43181">
    <property type="entry name" value="2-C-METHYL-D-ERYTHRITOL 2,4-CYCLODIPHOSPHATE SYNTHASE, CHLOROPLASTIC"/>
    <property type="match status" value="1"/>
</dbReference>
<evidence type="ECO:0000256" key="7">
    <source>
        <dbReference type="HAMAP-Rule" id="MF_00107"/>
    </source>
</evidence>
<keyword evidence="6 7" id="KW-0456">Lyase</keyword>
<sequence length="158" mass="16264">MRIGHGLDAHRLVEGRPLMLGCVHVPHDRGLAGHSDGDALAHALCDALLGAAGLRDMGHHFPSSEPRWLGTSGAEFLRAVAAMVRERGLRLVSSQVVAVAEQPRLGAHVDAMALACAAALGVDRALLQVTATSADGLGFAGRGEGIAASAVALLDQTR</sequence>
<feature type="binding site" evidence="7">
    <location>
        <position position="10"/>
    </location>
    <ligand>
        <name>a divalent metal cation</name>
        <dbReference type="ChEBI" id="CHEBI:60240"/>
    </ligand>
</feature>
<dbReference type="PROSITE" id="PS01350">
    <property type="entry name" value="ISPF"/>
    <property type="match status" value="1"/>
</dbReference>
<gene>
    <name evidence="7 10" type="primary">ispF</name>
    <name evidence="10" type="ORF">JF887_13145</name>
</gene>
<comment type="similarity">
    <text evidence="7 8">Belongs to the IspF family.</text>
</comment>
<comment type="caution">
    <text evidence="7">Lacks conserved residue(s) required for the propagation of feature annotation.</text>
</comment>
<comment type="pathway">
    <text evidence="2 7">Isoprenoid biosynthesis; isopentenyl diphosphate biosynthesis via DXP pathway; isopentenyl diphosphate from 1-deoxy-D-xylulose 5-phosphate: step 4/6.</text>
</comment>
<dbReference type="Pfam" id="PF02542">
    <property type="entry name" value="YgbB"/>
    <property type="match status" value="1"/>
</dbReference>
<feature type="binding site" evidence="7">
    <location>
        <begin position="8"/>
        <end position="10"/>
    </location>
    <ligand>
        <name>4-CDP-2-C-methyl-D-erythritol 2-phosphate</name>
        <dbReference type="ChEBI" id="CHEBI:57919"/>
    </ligand>
</feature>
<evidence type="ECO:0000256" key="1">
    <source>
        <dbReference type="ARBA" id="ARBA00000200"/>
    </source>
</evidence>
<comment type="catalytic activity">
    <reaction evidence="1 7 8">
        <text>4-CDP-2-C-methyl-D-erythritol 2-phosphate = 2-C-methyl-D-erythritol 2,4-cyclic diphosphate + CMP</text>
        <dbReference type="Rhea" id="RHEA:23864"/>
        <dbReference type="ChEBI" id="CHEBI:57919"/>
        <dbReference type="ChEBI" id="CHEBI:58483"/>
        <dbReference type="ChEBI" id="CHEBI:60377"/>
        <dbReference type="EC" id="4.6.1.12"/>
    </reaction>
</comment>
<dbReference type="GO" id="GO:0008685">
    <property type="term" value="F:2-C-methyl-D-erythritol 2,4-cyclodiphosphate synthase activity"/>
    <property type="evidence" value="ECO:0007669"/>
    <property type="project" value="UniProtKB-UniRule"/>
</dbReference>
<dbReference type="HAMAP" id="MF_00107">
    <property type="entry name" value="IspF"/>
    <property type="match status" value="1"/>
</dbReference>
<dbReference type="InterPro" id="IPR036571">
    <property type="entry name" value="MECDP_synthase_sf"/>
</dbReference>
<evidence type="ECO:0000256" key="2">
    <source>
        <dbReference type="ARBA" id="ARBA00004709"/>
    </source>
</evidence>
<feature type="binding site" evidence="7">
    <location>
        <position position="42"/>
    </location>
    <ligand>
        <name>a divalent metal cation</name>
        <dbReference type="ChEBI" id="CHEBI:60240"/>
    </ligand>
</feature>
<evidence type="ECO:0000313" key="10">
    <source>
        <dbReference type="EMBL" id="MBJ7610358.1"/>
    </source>
</evidence>
<feature type="site" description="Transition state stabilizer" evidence="7">
    <location>
        <position position="133"/>
    </location>
</feature>
<dbReference type="Gene3D" id="3.30.1330.50">
    <property type="entry name" value="2-C-methyl-D-erythritol 2,4-cyclodiphosphate synthase"/>
    <property type="match status" value="1"/>
</dbReference>
<dbReference type="NCBIfam" id="TIGR00151">
    <property type="entry name" value="ispF"/>
    <property type="match status" value="1"/>
</dbReference>
<dbReference type="AlphaFoldDB" id="A0A934NFT3"/>
<dbReference type="CDD" id="cd00554">
    <property type="entry name" value="MECDP_synthase"/>
    <property type="match status" value="1"/>
</dbReference>
<feature type="binding site" evidence="7">
    <location>
        <position position="142"/>
    </location>
    <ligand>
        <name>4-CDP-2-C-methyl-D-erythritol 2-phosphate</name>
        <dbReference type="ChEBI" id="CHEBI:57919"/>
    </ligand>
</feature>
<evidence type="ECO:0000256" key="5">
    <source>
        <dbReference type="ARBA" id="ARBA00023229"/>
    </source>
</evidence>
<feature type="domain" description="2-C-methyl-D-erythritol 2,4-cyclodiphosphate synthase" evidence="9">
    <location>
        <begin position="1"/>
        <end position="154"/>
    </location>
</feature>
<name>A0A934NFT3_9BACT</name>
<comment type="caution">
    <text evidence="10">The sequence shown here is derived from an EMBL/GenBank/DDBJ whole genome shotgun (WGS) entry which is preliminary data.</text>
</comment>
<dbReference type="InterPro" id="IPR020555">
    <property type="entry name" value="MECDP_synthase_CS"/>
</dbReference>
<dbReference type="SUPFAM" id="SSF69765">
    <property type="entry name" value="IpsF-like"/>
    <property type="match status" value="1"/>
</dbReference>
<comment type="subunit">
    <text evidence="7">Homotrimer.</text>
</comment>
<feature type="binding site" evidence="7">
    <location>
        <begin position="132"/>
        <end position="135"/>
    </location>
    <ligand>
        <name>4-CDP-2-C-methyl-D-erythritol 2-phosphate</name>
        <dbReference type="ChEBI" id="CHEBI:57919"/>
    </ligand>
</feature>
<dbReference type="GO" id="GO:0016114">
    <property type="term" value="P:terpenoid biosynthetic process"/>
    <property type="evidence" value="ECO:0007669"/>
    <property type="project" value="InterPro"/>
</dbReference>
<evidence type="ECO:0000259" key="9">
    <source>
        <dbReference type="Pfam" id="PF02542"/>
    </source>
</evidence>
<feature type="binding site" evidence="7">
    <location>
        <begin position="34"/>
        <end position="35"/>
    </location>
    <ligand>
        <name>4-CDP-2-C-methyl-D-erythritol 2-phosphate</name>
        <dbReference type="ChEBI" id="CHEBI:57919"/>
    </ligand>
</feature>
<dbReference type="Proteomes" id="UP000614410">
    <property type="component" value="Unassembled WGS sequence"/>
</dbReference>
<accession>A0A934NFT3</accession>
<evidence type="ECO:0000256" key="6">
    <source>
        <dbReference type="ARBA" id="ARBA00023239"/>
    </source>
</evidence>
<protein>
    <recommendedName>
        <fullName evidence="3 7">2-C-methyl-D-erythritol 2,4-cyclodiphosphate synthase</fullName>
        <shortName evidence="7">MECDP-synthase</shortName>
        <shortName evidence="7">MECPP-synthase</shortName>
        <shortName evidence="7">MECPS</shortName>
        <ecNumber evidence="3 7">4.6.1.12</ecNumber>
    </recommendedName>
</protein>
<feature type="site" description="Transition state stabilizer" evidence="7">
    <location>
        <position position="34"/>
    </location>
</feature>
<dbReference type="GO" id="GO:0046872">
    <property type="term" value="F:metal ion binding"/>
    <property type="evidence" value="ECO:0007669"/>
    <property type="project" value="UniProtKB-KW"/>
</dbReference>
<evidence type="ECO:0000256" key="4">
    <source>
        <dbReference type="ARBA" id="ARBA00022723"/>
    </source>
</evidence>
<feature type="binding site" evidence="7">
    <location>
        <position position="139"/>
    </location>
    <ligand>
        <name>4-CDP-2-C-methyl-D-erythritol 2-phosphate</name>
        <dbReference type="ChEBI" id="CHEBI:57919"/>
    </ligand>
</feature>
<keyword evidence="4 7" id="KW-0479">Metal-binding</keyword>
<dbReference type="PANTHER" id="PTHR43181:SF1">
    <property type="entry name" value="2-C-METHYL-D-ERYTHRITOL 2,4-CYCLODIPHOSPHATE SYNTHASE, CHLOROPLASTIC"/>
    <property type="match status" value="1"/>
</dbReference>
<dbReference type="InterPro" id="IPR003526">
    <property type="entry name" value="MECDP_synthase"/>
</dbReference>
<comment type="cofactor">
    <cofactor evidence="7">
        <name>a divalent metal cation</name>
        <dbReference type="ChEBI" id="CHEBI:60240"/>
    </cofactor>
    <text evidence="7">Binds 1 divalent metal cation per subunit.</text>
</comment>
<evidence type="ECO:0000256" key="3">
    <source>
        <dbReference type="ARBA" id="ARBA00012579"/>
    </source>
</evidence>
<comment type="function">
    <text evidence="7">Involved in the biosynthesis of isopentenyl diphosphate (IPP) and dimethylallyl diphosphate (DMAPP), two major building blocks of isoprenoid compounds. Catalyzes the conversion of 4-diphosphocytidyl-2-C-methyl-D-erythritol 2-phosphate (CDP-ME2P) to 2-C-methyl-D-erythritol 2,4-cyclodiphosphate (ME-CPP) with a corresponding release of cytidine 5-monophosphate (CMP).</text>
</comment>
<dbReference type="EC" id="4.6.1.12" evidence="3 7"/>
<keyword evidence="5 7" id="KW-0414">Isoprene biosynthesis</keyword>
<reference evidence="10 11" key="1">
    <citation type="submission" date="2020-10" db="EMBL/GenBank/DDBJ databases">
        <title>Ca. Dormibacterota MAGs.</title>
        <authorList>
            <person name="Montgomery K."/>
        </authorList>
    </citation>
    <scope>NUCLEOTIDE SEQUENCE [LARGE SCALE GENOMIC DNA]</scope>
    <source>
        <strain evidence="10">Mitchell_Peninsula_5</strain>
    </source>
</reference>
<organism evidence="10 11">
    <name type="scientific">Candidatus Amunia macphersoniae</name>
    <dbReference type="NCBI Taxonomy" id="3127014"/>
    <lineage>
        <taxon>Bacteria</taxon>
        <taxon>Bacillati</taxon>
        <taxon>Candidatus Dormiibacterota</taxon>
        <taxon>Candidatus Dormibacteria</taxon>
        <taxon>Candidatus Aeolococcales</taxon>
        <taxon>Candidatus Aeolococcaceae</taxon>
        <taxon>Candidatus Amunia</taxon>
    </lineage>
</organism>
<proteinExistence type="inferred from homology"/>
<dbReference type="EMBL" id="JAEKNN010000061">
    <property type="protein sequence ID" value="MBJ7610358.1"/>
    <property type="molecule type" value="Genomic_DNA"/>
</dbReference>
<evidence type="ECO:0000256" key="8">
    <source>
        <dbReference type="RuleBase" id="RU004395"/>
    </source>
</evidence>
<evidence type="ECO:0000313" key="11">
    <source>
        <dbReference type="Proteomes" id="UP000614410"/>
    </source>
</evidence>